<dbReference type="PRINTS" id="PR00397">
    <property type="entry name" value="SIROHAEM"/>
</dbReference>
<evidence type="ECO:0000313" key="13">
    <source>
        <dbReference type="EMBL" id="QDV72886.1"/>
    </source>
</evidence>
<dbReference type="EMBL" id="CP036349">
    <property type="protein sequence ID" value="QDV72886.1"/>
    <property type="molecule type" value="Genomic_DNA"/>
</dbReference>
<dbReference type="PANTHER" id="PTHR11493:SF47">
    <property type="entry name" value="SULFITE REDUCTASE [NADPH] SUBUNIT BETA"/>
    <property type="match status" value="1"/>
</dbReference>
<keyword evidence="4" id="KW-0004">4Fe-4S</keyword>
<keyword evidence="7 13" id="KW-0560">Oxidoreductase</keyword>
<dbReference type="InterPro" id="IPR006066">
    <property type="entry name" value="NO2/SO3_Rdtase_FeS/sirohaem_BS"/>
</dbReference>
<feature type="region of interest" description="Disordered" evidence="10">
    <location>
        <begin position="1"/>
        <end position="46"/>
    </location>
</feature>
<dbReference type="PROSITE" id="PS00365">
    <property type="entry name" value="NIR_SIR"/>
    <property type="match status" value="1"/>
</dbReference>
<feature type="domain" description="Nitrite/Sulfite reductase ferredoxin-like" evidence="12">
    <location>
        <begin position="394"/>
        <end position="461"/>
    </location>
</feature>
<dbReference type="GO" id="GO:0046872">
    <property type="term" value="F:metal ion binding"/>
    <property type="evidence" value="ECO:0007669"/>
    <property type="project" value="UniProtKB-KW"/>
</dbReference>
<evidence type="ECO:0000259" key="11">
    <source>
        <dbReference type="Pfam" id="PF01077"/>
    </source>
</evidence>
<dbReference type="NCBIfam" id="NF010029">
    <property type="entry name" value="PRK13504.1"/>
    <property type="match status" value="1"/>
</dbReference>
<dbReference type="InterPro" id="IPR006067">
    <property type="entry name" value="NO2/SO3_Rdtase_4Fe4S_dom"/>
</dbReference>
<reference evidence="13 14" key="1">
    <citation type="submission" date="2019-02" db="EMBL/GenBank/DDBJ databases">
        <title>Deep-cultivation of Planctomycetes and their phenomic and genomic characterization uncovers novel biology.</title>
        <authorList>
            <person name="Wiegand S."/>
            <person name="Jogler M."/>
            <person name="Boedeker C."/>
            <person name="Pinto D."/>
            <person name="Vollmers J."/>
            <person name="Rivas-Marin E."/>
            <person name="Kohn T."/>
            <person name="Peeters S.H."/>
            <person name="Heuer A."/>
            <person name="Rast P."/>
            <person name="Oberbeckmann S."/>
            <person name="Bunk B."/>
            <person name="Jeske O."/>
            <person name="Meyerdierks A."/>
            <person name="Storesund J.E."/>
            <person name="Kallscheuer N."/>
            <person name="Luecker S."/>
            <person name="Lage O.M."/>
            <person name="Pohl T."/>
            <person name="Merkel B.J."/>
            <person name="Hornburger P."/>
            <person name="Mueller R.-W."/>
            <person name="Bruemmer F."/>
            <person name="Labrenz M."/>
            <person name="Spormann A.M."/>
            <person name="Op den Camp H."/>
            <person name="Overmann J."/>
            <person name="Amann R."/>
            <person name="Jetten M.S.M."/>
            <person name="Mascher T."/>
            <person name="Medema M.H."/>
            <person name="Devos D.P."/>
            <person name="Kaster A.-K."/>
            <person name="Ovreas L."/>
            <person name="Rohde M."/>
            <person name="Galperin M.Y."/>
            <person name="Jogler C."/>
        </authorList>
    </citation>
    <scope>NUCLEOTIDE SEQUENCE [LARGE SCALE GENOMIC DNA]</scope>
    <source>
        <strain evidence="13 14">Spa11</strain>
    </source>
</reference>
<dbReference type="Gene3D" id="3.30.413.10">
    <property type="entry name" value="Sulfite Reductase Hemoprotein, domain 1"/>
    <property type="match status" value="2"/>
</dbReference>
<feature type="domain" description="Nitrite/Sulfite reductase ferredoxin-like" evidence="12">
    <location>
        <begin position="105"/>
        <end position="155"/>
    </location>
</feature>
<dbReference type="Pfam" id="PF03460">
    <property type="entry name" value="NIR_SIR_ferr"/>
    <property type="match status" value="2"/>
</dbReference>
<evidence type="ECO:0000256" key="6">
    <source>
        <dbReference type="ARBA" id="ARBA00022723"/>
    </source>
</evidence>
<dbReference type="SUPFAM" id="SSF56014">
    <property type="entry name" value="Nitrite and sulphite reductase 4Fe-4S domain-like"/>
    <property type="match status" value="2"/>
</dbReference>
<dbReference type="Proteomes" id="UP000316426">
    <property type="component" value="Chromosome"/>
</dbReference>
<dbReference type="InterPro" id="IPR045169">
    <property type="entry name" value="NO2/SO3_Rdtase_4Fe4S_prot"/>
</dbReference>
<dbReference type="SUPFAM" id="SSF55124">
    <property type="entry name" value="Nitrite/Sulfite reductase N-terminal domain-like"/>
    <property type="match status" value="2"/>
</dbReference>
<dbReference type="InterPro" id="IPR005117">
    <property type="entry name" value="NiRdtase/SiRdtase_haem-b_fer"/>
</dbReference>
<evidence type="ECO:0000256" key="7">
    <source>
        <dbReference type="ARBA" id="ARBA00023002"/>
    </source>
</evidence>
<dbReference type="InterPro" id="IPR045854">
    <property type="entry name" value="NO2/SO3_Rdtase_4Fe4S_sf"/>
</dbReference>
<dbReference type="PANTHER" id="PTHR11493">
    <property type="entry name" value="SULFITE REDUCTASE [NADPH] SUBUNIT BETA-RELATED"/>
    <property type="match status" value="1"/>
</dbReference>
<evidence type="ECO:0000256" key="10">
    <source>
        <dbReference type="SAM" id="MobiDB-lite"/>
    </source>
</evidence>
<gene>
    <name evidence="13" type="primary">sir_1</name>
    <name evidence="13" type="ORF">Spa11_10700</name>
</gene>
<evidence type="ECO:0000256" key="9">
    <source>
        <dbReference type="ARBA" id="ARBA00023014"/>
    </source>
</evidence>
<dbReference type="GO" id="GO:0016002">
    <property type="term" value="F:sulfite reductase activity"/>
    <property type="evidence" value="ECO:0007669"/>
    <property type="project" value="TreeGrafter"/>
</dbReference>
<protein>
    <submittedName>
        <fullName evidence="13">Sulfite reductase [ferredoxin]</fullName>
        <ecNumber evidence="13">1.8.7.1</ecNumber>
    </submittedName>
</protein>
<organism evidence="13 14">
    <name type="scientific">Botrimarina mediterranea</name>
    <dbReference type="NCBI Taxonomy" id="2528022"/>
    <lineage>
        <taxon>Bacteria</taxon>
        <taxon>Pseudomonadati</taxon>
        <taxon>Planctomycetota</taxon>
        <taxon>Planctomycetia</taxon>
        <taxon>Pirellulales</taxon>
        <taxon>Lacipirellulaceae</taxon>
        <taxon>Botrimarina</taxon>
    </lineage>
</organism>
<dbReference type="Gene3D" id="3.90.480.20">
    <property type="match status" value="2"/>
</dbReference>
<keyword evidence="9" id="KW-0411">Iron-sulfur</keyword>
<dbReference type="GO" id="GO:0051539">
    <property type="term" value="F:4 iron, 4 sulfur cluster binding"/>
    <property type="evidence" value="ECO:0007669"/>
    <property type="project" value="UniProtKB-KW"/>
</dbReference>
<accession>A0A518K529</accession>
<evidence type="ECO:0000256" key="4">
    <source>
        <dbReference type="ARBA" id="ARBA00022485"/>
    </source>
</evidence>
<evidence type="ECO:0000259" key="12">
    <source>
        <dbReference type="Pfam" id="PF03460"/>
    </source>
</evidence>
<evidence type="ECO:0000313" key="14">
    <source>
        <dbReference type="Proteomes" id="UP000316426"/>
    </source>
</evidence>
<feature type="compositionally biased region" description="Low complexity" evidence="10">
    <location>
        <begin position="19"/>
        <end position="32"/>
    </location>
</feature>
<comment type="cofactor">
    <cofactor evidence="1">
        <name>siroheme</name>
        <dbReference type="ChEBI" id="CHEBI:60052"/>
    </cofactor>
</comment>
<dbReference type="AlphaFoldDB" id="A0A518K529"/>
<keyword evidence="14" id="KW-1185">Reference proteome</keyword>
<dbReference type="FunFam" id="3.30.413.10:FF:000014">
    <property type="entry name" value="Sulfite reductase [ferredoxin], chloroplastic"/>
    <property type="match status" value="1"/>
</dbReference>
<evidence type="ECO:0000256" key="5">
    <source>
        <dbReference type="ARBA" id="ARBA00022617"/>
    </source>
</evidence>
<dbReference type="GO" id="GO:0009337">
    <property type="term" value="C:sulfite reductase complex (NADPH)"/>
    <property type="evidence" value="ECO:0007669"/>
    <property type="project" value="TreeGrafter"/>
</dbReference>
<evidence type="ECO:0000256" key="2">
    <source>
        <dbReference type="ARBA" id="ARBA00001966"/>
    </source>
</evidence>
<dbReference type="EC" id="1.8.7.1" evidence="13"/>
<dbReference type="InterPro" id="IPR036136">
    <property type="entry name" value="Nit/Sulf_reduc_fer-like_dom_sf"/>
</dbReference>
<dbReference type="GO" id="GO:0050311">
    <property type="term" value="F:sulfite reductase (ferredoxin) activity"/>
    <property type="evidence" value="ECO:0007669"/>
    <property type="project" value="UniProtKB-EC"/>
</dbReference>
<dbReference type="GO" id="GO:0000103">
    <property type="term" value="P:sulfate assimilation"/>
    <property type="evidence" value="ECO:0007669"/>
    <property type="project" value="TreeGrafter"/>
</dbReference>
<dbReference type="GO" id="GO:0020037">
    <property type="term" value="F:heme binding"/>
    <property type="evidence" value="ECO:0007669"/>
    <property type="project" value="InterPro"/>
</dbReference>
<dbReference type="Pfam" id="PF01077">
    <property type="entry name" value="NIR_SIR"/>
    <property type="match status" value="1"/>
</dbReference>
<dbReference type="KEGG" id="bmei:Spa11_10700"/>
<evidence type="ECO:0000256" key="8">
    <source>
        <dbReference type="ARBA" id="ARBA00023004"/>
    </source>
</evidence>
<evidence type="ECO:0000256" key="3">
    <source>
        <dbReference type="ARBA" id="ARBA00010429"/>
    </source>
</evidence>
<comment type="cofactor">
    <cofactor evidence="2">
        <name>[4Fe-4S] cluster</name>
        <dbReference type="ChEBI" id="CHEBI:49883"/>
    </cofactor>
</comment>
<keyword evidence="6" id="KW-0479">Metal-binding</keyword>
<keyword evidence="5" id="KW-0349">Heme</keyword>
<feature type="domain" description="Nitrite/sulphite reductase 4Fe-4S" evidence="11">
    <location>
        <begin position="239"/>
        <end position="373"/>
    </location>
</feature>
<keyword evidence="8" id="KW-0408">Iron</keyword>
<comment type="similarity">
    <text evidence="3">Belongs to the nitrite and sulfite reductase 4Fe-4S domain family.</text>
</comment>
<name>A0A518K529_9BACT</name>
<evidence type="ECO:0000256" key="1">
    <source>
        <dbReference type="ARBA" id="ARBA00001929"/>
    </source>
</evidence>
<proteinExistence type="inferred from homology"/>
<sequence>MLGDSPPAVRVTANRLEMSDSTSTAASATPSAEEAEVKLSANEGLKEGSEYLRGSIREELANDAPNFTGDATQLLKHHGTYEQDDRDRRKEAKAEGVPGGKYFSMMVRTVIPGGKISSEQMLAQLDLCEDVAEGNLRLTTRQTIQVHGVPKKNLHHYIHKVNEIGLTTIAACGDVCRNMMCSPVPLKNAVYDGMQDLTDRLLHHFKPRSGAYAEMWVIDNESGEKTSVAGGPPTKVGHNAEGLEPIYGKTYLPRKFKMGVGLPEDNNADVYTQDIGFLAITEGQGSDRRIVGYNIVVGGGMGRTPSAAKTFPAVGQPLCYAPIGEEIAVAEAVVKVQRDFGDRSDRKTARLKYLVANWGIARFKEKVEEYVGRDLAPPKLVVVSGQNDGMGWHEQGDGLWYYGLNIENGRVKDEGDYRLKSALREICTTMAPPLRITGHQSLIFCDIPDGDQAKLESILKSHGVPLSDSFSNARRWSMACVALPTCGLAVTESERILPSLMTQIEAELAKHGLQDETFTTRMTGCPNGCARPYNAEIGLVGRAKEKYTMFLGGALRGDRLNWIYKDMVHADDVAPELGKVFGYFKANRTAGETLGDFCDRVGKEAVLAACE</sequence>